<evidence type="ECO:0000259" key="3">
    <source>
        <dbReference type="Pfam" id="PF02581"/>
    </source>
</evidence>
<dbReference type="Proteomes" id="UP000245926">
    <property type="component" value="Chromosome"/>
</dbReference>
<dbReference type="PANTHER" id="PTHR20857:SF15">
    <property type="entry name" value="THIAMINE-PHOSPHATE SYNTHASE"/>
    <property type="match status" value="1"/>
</dbReference>
<reference evidence="5" key="1">
    <citation type="submission" date="2018-05" db="EMBL/GenBank/DDBJ databases">
        <title>Complete Genome Sequence of Methylobacterium sp. 17SD2-17.</title>
        <authorList>
            <person name="Srinivasan S."/>
        </authorList>
    </citation>
    <scope>NUCLEOTIDE SEQUENCE [LARGE SCALE GENOMIC DNA]</scope>
    <source>
        <strain evidence="5">17SD2-17</strain>
    </source>
</reference>
<dbReference type="GO" id="GO:0005737">
    <property type="term" value="C:cytoplasm"/>
    <property type="evidence" value="ECO:0007669"/>
    <property type="project" value="TreeGrafter"/>
</dbReference>
<dbReference type="InterPro" id="IPR036206">
    <property type="entry name" value="ThiamineP_synth_sf"/>
</dbReference>
<dbReference type="SUPFAM" id="SSF51391">
    <property type="entry name" value="Thiamin phosphate synthase"/>
    <property type="match status" value="1"/>
</dbReference>
<sequence length="209" mass="21405">MRRPPSPLLAITDHHACRYGLGVMVDALLDGGCRWIWFRDTDLAPGERRRLGEDLLARVRTRGGHLTIGRDAALAAALGADGVHLPGGTGPAEIEAARRILPEDALVGVSAHGLTDLSRARAGGADYATLSPIFESLSKPGYGPALGGSGLLEACGLGIPVVALGGITPATVPLCRRAGAVAVAAMGGLMRAPDPAGAARDLVAAWERT</sequence>
<evidence type="ECO:0000256" key="1">
    <source>
        <dbReference type="ARBA" id="ARBA00004948"/>
    </source>
</evidence>
<comment type="pathway">
    <text evidence="1">Cofactor biosynthesis; thiamine diphosphate biosynthesis.</text>
</comment>
<dbReference type="InterPro" id="IPR013785">
    <property type="entry name" value="Aldolase_TIM"/>
</dbReference>
<gene>
    <name evidence="4" type="ORF">DK389_17545</name>
</gene>
<evidence type="ECO:0000313" key="5">
    <source>
        <dbReference type="Proteomes" id="UP000245926"/>
    </source>
</evidence>
<dbReference type="PANTHER" id="PTHR20857">
    <property type="entry name" value="THIAMINE-PHOSPHATE PYROPHOSPHORYLASE"/>
    <property type="match status" value="1"/>
</dbReference>
<dbReference type="KEGG" id="mets:DK389_17545"/>
<dbReference type="InterPro" id="IPR022998">
    <property type="entry name" value="ThiamineP_synth_TenI"/>
</dbReference>
<feature type="domain" description="Thiamine phosphate synthase/TenI" evidence="3">
    <location>
        <begin position="8"/>
        <end position="188"/>
    </location>
</feature>
<dbReference type="AlphaFoldDB" id="A0A2U8W9F5"/>
<protein>
    <submittedName>
        <fullName evidence="4">Thiamine phosphate synthase</fullName>
    </submittedName>
</protein>
<dbReference type="GO" id="GO:0009228">
    <property type="term" value="P:thiamine biosynthetic process"/>
    <property type="evidence" value="ECO:0007669"/>
    <property type="project" value="UniProtKB-KW"/>
</dbReference>
<evidence type="ECO:0000313" key="4">
    <source>
        <dbReference type="EMBL" id="AWN41966.1"/>
    </source>
</evidence>
<dbReference type="CDD" id="cd00564">
    <property type="entry name" value="TMP_TenI"/>
    <property type="match status" value="1"/>
</dbReference>
<name>A0A2U8W9F5_9HYPH</name>
<keyword evidence="5" id="KW-1185">Reference proteome</keyword>
<dbReference type="RefSeq" id="WP_109891482.1">
    <property type="nucleotide sequence ID" value="NZ_CP029550.1"/>
</dbReference>
<keyword evidence="2" id="KW-0784">Thiamine biosynthesis</keyword>
<dbReference type="Pfam" id="PF02581">
    <property type="entry name" value="TMP-TENI"/>
    <property type="match status" value="1"/>
</dbReference>
<organism evidence="4 5">
    <name type="scientific">Methylobacterium durans</name>
    <dbReference type="NCBI Taxonomy" id="2202825"/>
    <lineage>
        <taxon>Bacteria</taxon>
        <taxon>Pseudomonadati</taxon>
        <taxon>Pseudomonadota</taxon>
        <taxon>Alphaproteobacteria</taxon>
        <taxon>Hyphomicrobiales</taxon>
        <taxon>Methylobacteriaceae</taxon>
        <taxon>Methylobacterium</taxon>
    </lineage>
</organism>
<dbReference type="Gene3D" id="3.20.20.70">
    <property type="entry name" value="Aldolase class I"/>
    <property type="match status" value="1"/>
</dbReference>
<dbReference type="EMBL" id="CP029550">
    <property type="protein sequence ID" value="AWN41966.1"/>
    <property type="molecule type" value="Genomic_DNA"/>
</dbReference>
<proteinExistence type="predicted"/>
<dbReference type="GO" id="GO:0004789">
    <property type="term" value="F:thiamine-phosphate diphosphorylase activity"/>
    <property type="evidence" value="ECO:0007669"/>
    <property type="project" value="TreeGrafter"/>
</dbReference>
<dbReference type="OrthoDB" id="9815348at2"/>
<evidence type="ECO:0000256" key="2">
    <source>
        <dbReference type="ARBA" id="ARBA00022977"/>
    </source>
</evidence>
<accession>A0A2U8W9F5</accession>